<comment type="pathway">
    <text evidence="2 12">Cofactor biosynthesis; NAD(+) biosynthesis; deamido-NAD(+) from nicotinate D-ribonucleotide: step 1/1.</text>
</comment>
<feature type="domain" description="HD" evidence="14">
    <location>
        <begin position="196"/>
        <end position="303"/>
    </location>
</feature>
<dbReference type="HAMAP" id="MF_00244">
    <property type="entry name" value="NaMN_adenylyltr"/>
    <property type="match status" value="1"/>
</dbReference>
<dbReference type="SUPFAM" id="SSF109604">
    <property type="entry name" value="HD-domain/PDEase-like"/>
    <property type="match status" value="1"/>
</dbReference>
<dbReference type="InterPro" id="IPR005249">
    <property type="entry name" value="YqeK"/>
</dbReference>
<dbReference type="Proteomes" id="UP001179842">
    <property type="component" value="Chromosome"/>
</dbReference>
<dbReference type="CDD" id="cd02165">
    <property type="entry name" value="NMNAT"/>
    <property type="match status" value="1"/>
</dbReference>
<dbReference type="PANTHER" id="PTHR39321:SF3">
    <property type="entry name" value="PHOSPHOPANTETHEINE ADENYLYLTRANSFERASE"/>
    <property type="match status" value="1"/>
</dbReference>
<comment type="similarity">
    <text evidence="12">Belongs to the NadD family.</text>
</comment>
<evidence type="ECO:0000256" key="1">
    <source>
        <dbReference type="ARBA" id="ARBA00002324"/>
    </source>
</evidence>
<dbReference type="PANTHER" id="PTHR39321">
    <property type="entry name" value="NICOTINATE-NUCLEOTIDE ADENYLYLTRANSFERASE-RELATED"/>
    <property type="match status" value="1"/>
</dbReference>
<evidence type="ECO:0000256" key="8">
    <source>
        <dbReference type="ARBA" id="ARBA00022801"/>
    </source>
</evidence>
<feature type="domain" description="Cytidyltransferase-like" evidence="13">
    <location>
        <begin position="5"/>
        <end position="159"/>
    </location>
</feature>
<accession>A0ABY8LVD5</accession>
<organism evidence="15 16">
    <name type="scientific">Mesomycoplasma lagogenitalium</name>
    <dbReference type="NCBI Taxonomy" id="171286"/>
    <lineage>
        <taxon>Bacteria</taxon>
        <taxon>Bacillati</taxon>
        <taxon>Mycoplasmatota</taxon>
        <taxon>Mycoplasmoidales</taxon>
        <taxon>Metamycoplasmataceae</taxon>
        <taxon>Mesomycoplasma</taxon>
    </lineage>
</organism>
<evidence type="ECO:0000259" key="13">
    <source>
        <dbReference type="Pfam" id="PF01467"/>
    </source>
</evidence>
<keyword evidence="4 12" id="KW-0808">Transferase</keyword>
<evidence type="ECO:0000256" key="2">
    <source>
        <dbReference type="ARBA" id="ARBA00005019"/>
    </source>
</evidence>
<keyword evidence="6" id="KW-0479">Metal-binding</keyword>
<dbReference type="Pfam" id="PF01467">
    <property type="entry name" value="CTP_transf_like"/>
    <property type="match status" value="1"/>
</dbReference>
<evidence type="ECO:0000256" key="4">
    <source>
        <dbReference type="ARBA" id="ARBA00022679"/>
    </source>
</evidence>
<evidence type="ECO:0000256" key="12">
    <source>
        <dbReference type="HAMAP-Rule" id="MF_00244"/>
    </source>
</evidence>
<dbReference type="NCBIfam" id="TIGR00125">
    <property type="entry name" value="cyt_tran_rel"/>
    <property type="match status" value="1"/>
</dbReference>
<dbReference type="EMBL" id="CP122979">
    <property type="protein sequence ID" value="WGI36258.1"/>
    <property type="molecule type" value="Genomic_DNA"/>
</dbReference>
<dbReference type="GO" id="GO:0004515">
    <property type="term" value="F:nicotinate-nucleotide adenylyltransferase activity"/>
    <property type="evidence" value="ECO:0007669"/>
    <property type="project" value="UniProtKB-EC"/>
</dbReference>
<keyword evidence="16" id="KW-1185">Reference proteome</keyword>
<evidence type="ECO:0000256" key="5">
    <source>
        <dbReference type="ARBA" id="ARBA00022695"/>
    </source>
</evidence>
<name>A0ABY8LVD5_9BACT</name>
<proteinExistence type="inferred from homology"/>
<dbReference type="InterPro" id="IPR006674">
    <property type="entry name" value="HD_domain"/>
</dbReference>
<comment type="function">
    <text evidence="1 12">Catalyzes the reversible adenylation of nicotinate mononucleotide (NaMN) to nicotinic acid adenine dinucleotide (NaAD).</text>
</comment>
<dbReference type="NCBIfam" id="TIGR00482">
    <property type="entry name" value="nicotinate (nicotinamide) nucleotide adenylyltransferase"/>
    <property type="match status" value="1"/>
</dbReference>
<dbReference type="Gene3D" id="1.10.3210.10">
    <property type="entry name" value="Hypothetical protein af1432"/>
    <property type="match status" value="1"/>
</dbReference>
<dbReference type="EC" id="2.7.7.18" evidence="12"/>
<dbReference type="Gene3D" id="3.40.50.620">
    <property type="entry name" value="HUPs"/>
    <property type="match status" value="1"/>
</dbReference>
<evidence type="ECO:0000256" key="9">
    <source>
        <dbReference type="ARBA" id="ARBA00022840"/>
    </source>
</evidence>
<evidence type="ECO:0000313" key="15">
    <source>
        <dbReference type="EMBL" id="WGI36258.1"/>
    </source>
</evidence>
<evidence type="ECO:0000313" key="16">
    <source>
        <dbReference type="Proteomes" id="UP001179842"/>
    </source>
</evidence>
<dbReference type="NCBIfam" id="TIGR00488">
    <property type="entry name" value="bis(5'-nucleosyl)-tetraphosphatase (symmetrical) YqeK"/>
    <property type="match status" value="1"/>
</dbReference>
<keyword evidence="5 12" id="KW-0548">Nucleotidyltransferase</keyword>
<dbReference type="Pfam" id="PF01966">
    <property type="entry name" value="HD"/>
    <property type="match status" value="1"/>
</dbReference>
<dbReference type="InterPro" id="IPR014729">
    <property type="entry name" value="Rossmann-like_a/b/a_fold"/>
</dbReference>
<dbReference type="NCBIfam" id="NF005519">
    <property type="entry name" value="PRK07152.1"/>
    <property type="match status" value="1"/>
</dbReference>
<evidence type="ECO:0000256" key="11">
    <source>
        <dbReference type="ARBA" id="ARBA00048721"/>
    </source>
</evidence>
<evidence type="ECO:0000259" key="14">
    <source>
        <dbReference type="Pfam" id="PF01966"/>
    </source>
</evidence>
<sequence length="360" mass="42422">MKIGIFGGSFDPIHKAHIKIAKMAIEKLNLDKLFFVPAFKSPFKQKQVYAPWEDRVKMIEMVKPEKSEISLFEIKRKGVSYTIDTVNHFKKQFPNQELFLIIGSDNVPKLHKWKEIETIAQSTKIVVFKRDKKVNKENLKKFNCILLENEIYQDSSTEVKFGNFANLEDSVIKYIGKNFLYILDIINNTMDAKLNKHCRVTAQLAADYAKFLNYDAKIAWFSGLVHDLTKRWPIELHRQFLTENNIDEKTVPDYKLHQTTASLWLDKYYRVQNPEIVRAISVHTSLDYQMDTLDKIVFMADKLCQGRKWEGIQKVRKLAFENFDKAFQQVINHIKEYNLAKVEVSQEQVNIYDHWLKKDF</sequence>
<evidence type="ECO:0000256" key="7">
    <source>
        <dbReference type="ARBA" id="ARBA00022741"/>
    </source>
</evidence>
<evidence type="ECO:0000256" key="10">
    <source>
        <dbReference type="ARBA" id="ARBA00023027"/>
    </source>
</evidence>
<keyword evidence="10 12" id="KW-0520">NAD</keyword>
<gene>
    <name evidence="12" type="primary">nadD</name>
    <name evidence="15" type="ORF">QEG99_02145</name>
</gene>
<evidence type="ECO:0000256" key="6">
    <source>
        <dbReference type="ARBA" id="ARBA00022723"/>
    </source>
</evidence>
<keyword evidence="7 12" id="KW-0547">Nucleotide-binding</keyword>
<keyword evidence="9 12" id="KW-0067">ATP-binding</keyword>
<keyword evidence="8" id="KW-0378">Hydrolase</keyword>
<evidence type="ECO:0000256" key="3">
    <source>
        <dbReference type="ARBA" id="ARBA00022642"/>
    </source>
</evidence>
<dbReference type="SUPFAM" id="SSF52374">
    <property type="entry name" value="Nucleotidylyl transferase"/>
    <property type="match status" value="1"/>
</dbReference>
<dbReference type="InterPro" id="IPR004821">
    <property type="entry name" value="Cyt_trans-like"/>
</dbReference>
<keyword evidence="3 12" id="KW-0662">Pyridine nucleotide biosynthesis</keyword>
<reference evidence="15" key="1">
    <citation type="submission" date="2023-04" db="EMBL/GenBank/DDBJ databases">
        <title>Completed genome of Mycoplasma lagogenitalium type strain 12MS.</title>
        <authorList>
            <person name="Spergser J."/>
        </authorList>
    </citation>
    <scope>NUCLEOTIDE SEQUENCE</scope>
    <source>
        <strain evidence="15">12MS</strain>
    </source>
</reference>
<dbReference type="RefSeq" id="WP_280101559.1">
    <property type="nucleotide sequence ID" value="NZ_CP122979.1"/>
</dbReference>
<dbReference type="InterPro" id="IPR005248">
    <property type="entry name" value="NadD/NMNAT"/>
</dbReference>
<protein>
    <recommendedName>
        <fullName evidence="12">Probable nicotinate-nucleotide adenylyltransferase</fullName>
        <ecNumber evidence="12">2.7.7.18</ecNumber>
    </recommendedName>
    <alternativeName>
        <fullName evidence="12">Deamido-NAD(+) diphosphorylase</fullName>
    </alternativeName>
    <alternativeName>
        <fullName evidence="12">Deamido-NAD(+) pyrophosphorylase</fullName>
    </alternativeName>
    <alternativeName>
        <fullName evidence="12">Nicotinate mononucleotide adenylyltransferase</fullName>
        <shortName evidence="12">NaMN adenylyltransferase</shortName>
    </alternativeName>
</protein>
<comment type="catalytic activity">
    <reaction evidence="11 12">
        <text>nicotinate beta-D-ribonucleotide + ATP + H(+) = deamido-NAD(+) + diphosphate</text>
        <dbReference type="Rhea" id="RHEA:22860"/>
        <dbReference type="ChEBI" id="CHEBI:15378"/>
        <dbReference type="ChEBI" id="CHEBI:30616"/>
        <dbReference type="ChEBI" id="CHEBI:33019"/>
        <dbReference type="ChEBI" id="CHEBI:57502"/>
        <dbReference type="ChEBI" id="CHEBI:58437"/>
        <dbReference type="EC" id="2.7.7.18"/>
    </reaction>
</comment>